<dbReference type="EMBL" id="JBBPBM010000228">
    <property type="protein sequence ID" value="KAK8499786.1"/>
    <property type="molecule type" value="Genomic_DNA"/>
</dbReference>
<evidence type="ECO:0000313" key="2">
    <source>
        <dbReference type="Proteomes" id="UP001472677"/>
    </source>
</evidence>
<evidence type="ECO:0000313" key="1">
    <source>
        <dbReference type="EMBL" id="KAK8499786.1"/>
    </source>
</evidence>
<accession>A0ABR2AZI5</accession>
<gene>
    <name evidence="1" type="ORF">V6N12_019777</name>
</gene>
<reference evidence="1 2" key="1">
    <citation type="journal article" date="2024" name="G3 (Bethesda)">
        <title>Genome assembly of Hibiscus sabdariffa L. provides insights into metabolisms of medicinal natural products.</title>
        <authorList>
            <person name="Kim T."/>
        </authorList>
    </citation>
    <scope>NUCLEOTIDE SEQUENCE [LARGE SCALE GENOMIC DNA]</scope>
    <source>
        <strain evidence="1">TK-2024</strain>
        <tissue evidence="1">Old leaves</tissue>
    </source>
</reference>
<name>A0ABR2AZI5_9ROSI</name>
<dbReference type="Proteomes" id="UP001472677">
    <property type="component" value="Unassembled WGS sequence"/>
</dbReference>
<organism evidence="1 2">
    <name type="scientific">Hibiscus sabdariffa</name>
    <name type="common">roselle</name>
    <dbReference type="NCBI Taxonomy" id="183260"/>
    <lineage>
        <taxon>Eukaryota</taxon>
        <taxon>Viridiplantae</taxon>
        <taxon>Streptophyta</taxon>
        <taxon>Embryophyta</taxon>
        <taxon>Tracheophyta</taxon>
        <taxon>Spermatophyta</taxon>
        <taxon>Magnoliopsida</taxon>
        <taxon>eudicotyledons</taxon>
        <taxon>Gunneridae</taxon>
        <taxon>Pentapetalae</taxon>
        <taxon>rosids</taxon>
        <taxon>malvids</taxon>
        <taxon>Malvales</taxon>
        <taxon>Malvaceae</taxon>
        <taxon>Malvoideae</taxon>
        <taxon>Hibiscus</taxon>
    </lineage>
</organism>
<comment type="caution">
    <text evidence="1">The sequence shown here is derived from an EMBL/GenBank/DDBJ whole genome shotgun (WGS) entry which is preliminary data.</text>
</comment>
<proteinExistence type="predicted"/>
<protein>
    <submittedName>
        <fullName evidence="1">Uncharacterized protein</fullName>
    </submittedName>
</protein>
<keyword evidence="2" id="KW-1185">Reference proteome</keyword>
<sequence>MSLRVGNCSRLWRGFSLIWDDVRGSIKGNVRNDMHTRFWFDVWLDKDYPLRHYYIGQGEPVDTCVADWVTRSGEWNWPQLQMVLPTNVLLRLAAIPTPNASLVVDVPCWR</sequence>